<evidence type="ECO:0000313" key="6">
    <source>
        <dbReference type="Proteomes" id="UP000002754"/>
    </source>
</evidence>
<reference evidence="4 6" key="1">
    <citation type="journal article" date="2014" name="Genome Announc.">
        <title>Draft Genome Sequence of Bacillus alcalophilus AV1934, a Classic Alkaliphile Isolated from Human Feces in 1934.</title>
        <authorList>
            <person name="Attie O."/>
            <person name="Jayaprakash A."/>
            <person name="Shah H."/>
            <person name="Paulsen I.T."/>
            <person name="Morino M."/>
            <person name="Takahashi Y."/>
            <person name="Narumi I."/>
            <person name="Sachidanandam R."/>
            <person name="Satoh K."/>
            <person name="Ito M."/>
            <person name="Krulwich T.A."/>
        </authorList>
    </citation>
    <scope>NUCLEOTIDE SEQUENCE [LARGE SCALE GENOMIC DNA]</scope>
    <source>
        <strain evidence="4 6">AV1934</strain>
    </source>
</reference>
<dbReference type="Gene3D" id="2.30.40.10">
    <property type="entry name" value="Urease, subunit C, domain 1"/>
    <property type="match status" value="1"/>
</dbReference>
<dbReference type="Pfam" id="PF07969">
    <property type="entry name" value="Amidohydro_3"/>
    <property type="match status" value="1"/>
</dbReference>
<dbReference type="RefSeq" id="WP_003321179.1">
    <property type="nucleotide sequence ID" value="NZ_ALPT02000026.1"/>
</dbReference>
<name>A0A094WL40_ALKAL</name>
<comment type="caution">
    <text evidence="4">The sequence shown here is derived from an EMBL/GenBank/DDBJ whole genome shotgun (WGS) entry which is preliminary data.</text>
</comment>
<organism evidence="4 6">
    <name type="scientific">Alkalihalobacillus alcalophilus ATCC 27647 = CGMCC 1.3604</name>
    <dbReference type="NCBI Taxonomy" id="1218173"/>
    <lineage>
        <taxon>Bacteria</taxon>
        <taxon>Bacillati</taxon>
        <taxon>Bacillota</taxon>
        <taxon>Bacilli</taxon>
        <taxon>Bacillales</taxon>
        <taxon>Bacillaceae</taxon>
        <taxon>Alkalihalobacillus</taxon>
    </lineage>
</organism>
<keyword evidence="6" id="KW-1185">Reference proteome</keyword>
<sequence length="415" mass="46314">MYDLIVKNACTLQGDKGINLFVQNGKIEQMDSKKSVEEESKRVIDAKGRLVLPPFIESHIHLDTALTYGKPAVNPTGELIDGIKLWGQYQEQYLTTNDVYERAKQVINLMISHGVLYMRSMVDVTAKSLTALETLKQLQEEVAPYFHLQIIAFPQLGLTSGSLGYKRMKEAMLLGVDGVSAVPHLEATREKGIESLHHCFQMAKEIDGFVHIFCDETDDSESRYLEVVADLAIEYEWYEKVTVSHINAMAYYNEPYVQKLLNLIAQSKINVVTCPLINSVMMARNTGWPKGRGITRVKDLLGASVNVAVAHDDLMSPFYPLGTGSPLLAGHMLLHLAQMTGSDDFNQVIDMMTMNAAHVLGLNNYGLKIGDEASFLICPAESAHELLRNHPKPSYVILKGQVIAQTEPEQTTWFL</sequence>
<evidence type="ECO:0000256" key="1">
    <source>
        <dbReference type="ARBA" id="ARBA00022723"/>
    </source>
</evidence>
<dbReference type="OrthoDB" id="9815027at2"/>
<dbReference type="Proteomes" id="UP000297014">
    <property type="component" value="Unassembled WGS sequence"/>
</dbReference>
<reference evidence="5 7" key="2">
    <citation type="submission" date="2014-01" db="EMBL/GenBank/DDBJ databases">
        <title>Draft genome sequencing of Bacillus alcalophilus CGMCC 1.3604.</title>
        <authorList>
            <person name="Yang J."/>
            <person name="Diao L."/>
            <person name="Yang S."/>
        </authorList>
    </citation>
    <scope>NUCLEOTIDE SEQUENCE [LARGE SCALE GENOMIC DNA]</scope>
    <source>
        <strain evidence="5 7">CGMCC 1.3604</strain>
    </source>
</reference>
<feature type="domain" description="Amidohydrolase 3" evidence="3">
    <location>
        <begin position="42"/>
        <end position="403"/>
    </location>
</feature>
<dbReference type="InterPro" id="IPR011059">
    <property type="entry name" value="Metal-dep_hydrolase_composite"/>
</dbReference>
<dbReference type="STRING" id="1218173.BALCAV_0209520"/>
<dbReference type="PANTHER" id="PTHR32027:SF0">
    <property type="entry name" value="CYTOSINE DEAMINASE"/>
    <property type="match status" value="1"/>
</dbReference>
<dbReference type="Gene3D" id="3.20.20.140">
    <property type="entry name" value="Metal-dependent hydrolases"/>
    <property type="match status" value="1"/>
</dbReference>
<gene>
    <name evidence="5" type="ORF">AJ85_10835</name>
    <name evidence="4" type="ORF">BALCAV_0209520</name>
</gene>
<dbReference type="GO" id="GO:0016814">
    <property type="term" value="F:hydrolase activity, acting on carbon-nitrogen (but not peptide) bonds, in cyclic amidines"/>
    <property type="evidence" value="ECO:0007669"/>
    <property type="project" value="UniProtKB-ARBA"/>
</dbReference>
<protein>
    <recommendedName>
        <fullName evidence="3">Amidohydrolase 3 domain-containing protein</fullName>
    </recommendedName>
</protein>
<dbReference type="PANTHER" id="PTHR32027">
    <property type="entry name" value="CYTOSINE DEAMINASE"/>
    <property type="match status" value="1"/>
</dbReference>
<keyword evidence="2" id="KW-0378">Hydrolase</keyword>
<dbReference type="AlphaFoldDB" id="A0A094WL40"/>
<dbReference type="GO" id="GO:0046872">
    <property type="term" value="F:metal ion binding"/>
    <property type="evidence" value="ECO:0007669"/>
    <property type="project" value="UniProtKB-KW"/>
</dbReference>
<dbReference type="InterPro" id="IPR032466">
    <property type="entry name" value="Metal_Hydrolase"/>
</dbReference>
<dbReference type="CDD" id="cd01293">
    <property type="entry name" value="Bact_CD"/>
    <property type="match status" value="1"/>
</dbReference>
<evidence type="ECO:0000313" key="4">
    <source>
        <dbReference type="EMBL" id="KGA97581.1"/>
    </source>
</evidence>
<evidence type="ECO:0000256" key="2">
    <source>
        <dbReference type="ARBA" id="ARBA00022801"/>
    </source>
</evidence>
<evidence type="ECO:0000313" key="7">
    <source>
        <dbReference type="Proteomes" id="UP000297014"/>
    </source>
</evidence>
<dbReference type="GO" id="GO:0019239">
    <property type="term" value="F:deaminase activity"/>
    <property type="evidence" value="ECO:0007669"/>
    <property type="project" value="UniProtKB-ARBA"/>
</dbReference>
<accession>A0A094WL40</accession>
<dbReference type="EMBL" id="ALPT02000026">
    <property type="protein sequence ID" value="KGA97581.1"/>
    <property type="molecule type" value="Genomic_DNA"/>
</dbReference>
<dbReference type="FunFam" id="3.20.20.140:FF:000019">
    <property type="entry name" value="Cytosine deaminase"/>
    <property type="match status" value="1"/>
</dbReference>
<evidence type="ECO:0000259" key="3">
    <source>
        <dbReference type="Pfam" id="PF07969"/>
    </source>
</evidence>
<evidence type="ECO:0000313" key="5">
    <source>
        <dbReference type="EMBL" id="THG90412.1"/>
    </source>
</evidence>
<dbReference type="Proteomes" id="UP000002754">
    <property type="component" value="Unassembled WGS sequence"/>
</dbReference>
<dbReference type="SUPFAM" id="SSF51556">
    <property type="entry name" value="Metallo-dependent hydrolases"/>
    <property type="match status" value="1"/>
</dbReference>
<dbReference type="SUPFAM" id="SSF51338">
    <property type="entry name" value="Composite domain of metallo-dependent hydrolases"/>
    <property type="match status" value="1"/>
</dbReference>
<dbReference type="InterPro" id="IPR013108">
    <property type="entry name" value="Amidohydro_3"/>
</dbReference>
<dbReference type="EMBL" id="JALP01000154">
    <property type="protein sequence ID" value="THG90412.1"/>
    <property type="molecule type" value="Genomic_DNA"/>
</dbReference>
<dbReference type="InterPro" id="IPR052349">
    <property type="entry name" value="Metallo-hydrolase_Enzymes"/>
</dbReference>
<proteinExistence type="predicted"/>
<dbReference type="eggNOG" id="COG0402">
    <property type="taxonomic scope" value="Bacteria"/>
</dbReference>
<keyword evidence="1" id="KW-0479">Metal-binding</keyword>